<gene>
    <name evidence="15" type="ORF">CYMTET_45785</name>
</gene>
<evidence type="ECO:0000256" key="12">
    <source>
        <dbReference type="ARBA" id="ARBA00023136"/>
    </source>
</evidence>
<proteinExistence type="inferred from homology"/>
<evidence type="ECO:0000256" key="2">
    <source>
        <dbReference type="ARBA" id="ARBA00005619"/>
    </source>
</evidence>
<evidence type="ECO:0000256" key="5">
    <source>
        <dbReference type="ARBA" id="ARBA00022692"/>
    </source>
</evidence>
<evidence type="ECO:0000256" key="10">
    <source>
        <dbReference type="ARBA" id="ARBA00022989"/>
    </source>
</evidence>
<keyword evidence="5 14" id="KW-0812">Transmembrane</keyword>
<evidence type="ECO:0000256" key="6">
    <source>
        <dbReference type="ARBA" id="ARBA00022707"/>
    </source>
</evidence>
<keyword evidence="7" id="KW-0547">Nucleotide-binding</keyword>
<keyword evidence="12 14" id="KW-0472">Membrane</keyword>
<dbReference type="NCBIfam" id="TIGR00231">
    <property type="entry name" value="small_GTP"/>
    <property type="match status" value="1"/>
</dbReference>
<keyword evidence="6" id="KW-0519">Myristate</keyword>
<dbReference type="InterPro" id="IPR027417">
    <property type="entry name" value="P-loop_NTPase"/>
</dbReference>
<evidence type="ECO:0000256" key="9">
    <source>
        <dbReference type="ARBA" id="ARBA00022892"/>
    </source>
</evidence>
<keyword evidence="13" id="KW-0675">Receptor</keyword>
<keyword evidence="8" id="KW-0256">Endoplasmic reticulum</keyword>
<evidence type="ECO:0000256" key="8">
    <source>
        <dbReference type="ARBA" id="ARBA00022824"/>
    </source>
</evidence>
<dbReference type="GO" id="GO:0005789">
    <property type="term" value="C:endoplasmic reticulum membrane"/>
    <property type="evidence" value="ECO:0007669"/>
    <property type="project" value="UniProtKB-SubCell"/>
</dbReference>
<name>A0AAE0BYP8_9CHLO</name>
<dbReference type="GO" id="GO:0003924">
    <property type="term" value="F:GTPase activity"/>
    <property type="evidence" value="ECO:0007669"/>
    <property type="project" value="TreeGrafter"/>
</dbReference>
<dbReference type="GO" id="GO:0006886">
    <property type="term" value="P:intracellular protein transport"/>
    <property type="evidence" value="ECO:0007669"/>
    <property type="project" value="TreeGrafter"/>
</dbReference>
<dbReference type="EMBL" id="LGRX02031652">
    <property type="protein sequence ID" value="KAK3244608.1"/>
    <property type="molecule type" value="Genomic_DNA"/>
</dbReference>
<dbReference type="CDD" id="cd04105">
    <property type="entry name" value="SR_beta"/>
    <property type="match status" value="1"/>
</dbReference>
<dbReference type="Gene3D" id="3.40.50.300">
    <property type="entry name" value="P-loop containing nucleotide triphosphate hydrolases"/>
    <property type="match status" value="1"/>
</dbReference>
<evidence type="ECO:0000256" key="14">
    <source>
        <dbReference type="SAM" id="Phobius"/>
    </source>
</evidence>
<sequence>MSVPMELEYEKFIEQLTDTKPQILIFGLAICLFMLVGILRILFGGKRGKSFLLYGPSGSGKTSLFAQLKSGTPPKLGTTTSMVANEATFPIAGSQGPAVHVVDLPGHPRLRTEIDNYLPTTRALLVVIDSVDFLPTARNTAESIYELLAKPSVQKKRVPILVVCNKMDRTSAHSIEFLRKRLEKEIEQYRTTRSALKDTKESDVGGLRLTKKNVPFSFAICTNPIMFCGISVVNGDVSGVNDFIKSNA</sequence>
<protein>
    <recommendedName>
        <fullName evidence="4">Signal recognition particle receptor subunit beta</fullName>
    </recommendedName>
</protein>
<evidence type="ECO:0000256" key="7">
    <source>
        <dbReference type="ARBA" id="ARBA00022741"/>
    </source>
</evidence>
<evidence type="ECO:0000256" key="3">
    <source>
        <dbReference type="ARBA" id="ARBA00010290"/>
    </source>
</evidence>
<dbReference type="Pfam" id="PF09439">
    <property type="entry name" value="SRPRB"/>
    <property type="match status" value="1"/>
</dbReference>
<feature type="transmembrane region" description="Helical" evidence="14">
    <location>
        <begin position="23"/>
        <end position="43"/>
    </location>
</feature>
<keyword evidence="11" id="KW-0342">GTP-binding</keyword>
<accession>A0AAE0BYP8</accession>
<keyword evidence="10 14" id="KW-1133">Transmembrane helix</keyword>
<dbReference type="PANTHER" id="PTHR45909">
    <property type="entry name" value="ADP-RIBOSYLATION FACTOR-RELATED PROTEIN 1"/>
    <property type="match status" value="1"/>
</dbReference>
<dbReference type="AlphaFoldDB" id="A0AAE0BYP8"/>
<dbReference type="InterPro" id="IPR019009">
    <property type="entry name" value="SRP_receptor_beta_su"/>
</dbReference>
<organism evidence="15 16">
    <name type="scientific">Cymbomonas tetramitiformis</name>
    <dbReference type="NCBI Taxonomy" id="36881"/>
    <lineage>
        <taxon>Eukaryota</taxon>
        <taxon>Viridiplantae</taxon>
        <taxon>Chlorophyta</taxon>
        <taxon>Pyramimonadophyceae</taxon>
        <taxon>Pyramimonadales</taxon>
        <taxon>Pyramimonadaceae</taxon>
        <taxon>Cymbomonas</taxon>
    </lineage>
</organism>
<dbReference type="Proteomes" id="UP001190700">
    <property type="component" value="Unassembled WGS sequence"/>
</dbReference>
<evidence type="ECO:0000256" key="13">
    <source>
        <dbReference type="ARBA" id="ARBA00023170"/>
    </source>
</evidence>
<dbReference type="SUPFAM" id="SSF52540">
    <property type="entry name" value="P-loop containing nucleoside triphosphate hydrolases"/>
    <property type="match status" value="1"/>
</dbReference>
<dbReference type="GO" id="GO:0034067">
    <property type="term" value="P:protein localization to Golgi apparatus"/>
    <property type="evidence" value="ECO:0007669"/>
    <property type="project" value="TreeGrafter"/>
</dbReference>
<comment type="similarity">
    <text evidence="3">Belongs to the small GTPase superfamily. Arf family.</text>
</comment>
<evidence type="ECO:0000313" key="16">
    <source>
        <dbReference type="Proteomes" id="UP001190700"/>
    </source>
</evidence>
<dbReference type="GO" id="GO:0005794">
    <property type="term" value="C:Golgi apparatus"/>
    <property type="evidence" value="ECO:0007669"/>
    <property type="project" value="TreeGrafter"/>
</dbReference>
<evidence type="ECO:0000256" key="11">
    <source>
        <dbReference type="ARBA" id="ARBA00023134"/>
    </source>
</evidence>
<dbReference type="GO" id="GO:0005525">
    <property type="term" value="F:GTP binding"/>
    <property type="evidence" value="ECO:0007669"/>
    <property type="project" value="UniProtKB-KW"/>
</dbReference>
<evidence type="ECO:0000256" key="4">
    <source>
        <dbReference type="ARBA" id="ARBA00020256"/>
    </source>
</evidence>
<keyword evidence="9" id="KW-0813">Transport</keyword>
<keyword evidence="9" id="KW-0931">ER-Golgi transport</keyword>
<evidence type="ECO:0000313" key="15">
    <source>
        <dbReference type="EMBL" id="KAK3244608.1"/>
    </source>
</evidence>
<evidence type="ECO:0000256" key="1">
    <source>
        <dbReference type="ARBA" id="ARBA00004389"/>
    </source>
</evidence>
<comment type="subcellular location">
    <subcellularLocation>
        <location evidence="1">Endoplasmic reticulum membrane</location>
        <topology evidence="1">Single-pass membrane protein</topology>
    </subcellularLocation>
</comment>
<comment type="caution">
    <text evidence="15">The sequence shown here is derived from an EMBL/GenBank/DDBJ whole genome shotgun (WGS) entry which is preliminary data.</text>
</comment>
<comment type="similarity">
    <text evidence="2">Belongs to the SRP receptor beta subunit family.</text>
</comment>
<dbReference type="GO" id="GO:0043001">
    <property type="term" value="P:Golgi to plasma membrane protein transport"/>
    <property type="evidence" value="ECO:0007669"/>
    <property type="project" value="TreeGrafter"/>
</dbReference>
<dbReference type="InterPro" id="IPR005225">
    <property type="entry name" value="Small_GTP-bd"/>
</dbReference>
<keyword evidence="6" id="KW-0449">Lipoprotein</keyword>
<reference evidence="15 16" key="1">
    <citation type="journal article" date="2015" name="Genome Biol. Evol.">
        <title>Comparative Genomics of a Bacterivorous Green Alga Reveals Evolutionary Causalities and Consequences of Phago-Mixotrophic Mode of Nutrition.</title>
        <authorList>
            <person name="Burns J.A."/>
            <person name="Paasch A."/>
            <person name="Narechania A."/>
            <person name="Kim E."/>
        </authorList>
    </citation>
    <scope>NUCLEOTIDE SEQUENCE [LARGE SCALE GENOMIC DNA]</scope>
    <source>
        <strain evidence="15 16">PLY_AMNH</strain>
    </source>
</reference>
<dbReference type="PANTHER" id="PTHR45909:SF1">
    <property type="entry name" value="ADP-RIBOSYLATION FACTOR-RELATED PROTEIN 1"/>
    <property type="match status" value="1"/>
</dbReference>
<dbReference type="InterPro" id="IPR024156">
    <property type="entry name" value="Small_GTPase_ARF"/>
</dbReference>
<keyword evidence="16" id="KW-1185">Reference proteome</keyword>